<dbReference type="Proteomes" id="UP000736787">
    <property type="component" value="Unassembled WGS sequence"/>
</dbReference>
<dbReference type="Proteomes" id="UP000251314">
    <property type="component" value="Unassembled WGS sequence"/>
</dbReference>
<evidence type="ECO:0000313" key="3">
    <source>
        <dbReference type="Proteomes" id="UP000251314"/>
    </source>
</evidence>
<reference evidence="1" key="2">
    <citation type="submission" date="2018-10" db="EMBL/GenBank/DDBJ databases">
        <title>Effector identification in a new, highly contiguous assembly of the strawberry crown rot pathogen Phytophthora cactorum.</title>
        <authorList>
            <person name="Armitage A.D."/>
            <person name="Nellist C.F."/>
            <person name="Bates H."/>
            <person name="Vickerstaff R.J."/>
            <person name="Harrison R.J."/>
        </authorList>
    </citation>
    <scope>NUCLEOTIDE SEQUENCE</scope>
    <source>
        <strain evidence="1">4040</strain>
    </source>
</reference>
<gene>
    <name evidence="2" type="ORF">PC110_g8073</name>
    <name evidence="1" type="ORF">PC117_g6028</name>
</gene>
<sequence length="63" mass="6881">MIISAGKDIAVPGQPIDREGGSYRLWKQSLWSLAEEIDKKTNDALGLLDGKGRCKTAGSLRKH</sequence>
<dbReference type="VEuPathDB" id="FungiDB:PC110_g8073"/>
<dbReference type="AlphaFoldDB" id="A0A329SG11"/>
<organism evidence="2 3">
    <name type="scientific">Phytophthora cactorum</name>
    <dbReference type="NCBI Taxonomy" id="29920"/>
    <lineage>
        <taxon>Eukaryota</taxon>
        <taxon>Sar</taxon>
        <taxon>Stramenopiles</taxon>
        <taxon>Oomycota</taxon>
        <taxon>Peronosporomycetes</taxon>
        <taxon>Peronosporales</taxon>
        <taxon>Peronosporaceae</taxon>
        <taxon>Phytophthora</taxon>
    </lineage>
</organism>
<dbReference type="OrthoDB" id="10268996at2759"/>
<protein>
    <submittedName>
        <fullName evidence="2">Uncharacterized protein</fullName>
    </submittedName>
</protein>
<evidence type="ECO:0000313" key="2">
    <source>
        <dbReference type="EMBL" id="RAW35649.1"/>
    </source>
</evidence>
<dbReference type="EMBL" id="RCMK01000110">
    <property type="protein sequence ID" value="KAG2948436.1"/>
    <property type="molecule type" value="Genomic_DNA"/>
</dbReference>
<comment type="caution">
    <text evidence="2">The sequence shown here is derived from an EMBL/GenBank/DDBJ whole genome shotgun (WGS) entry which is preliminary data.</text>
</comment>
<proteinExistence type="predicted"/>
<reference evidence="2 3" key="1">
    <citation type="submission" date="2018-01" db="EMBL/GenBank/DDBJ databases">
        <title>Draft genome of the strawberry crown rot pathogen Phytophthora cactorum.</title>
        <authorList>
            <person name="Armitage A.D."/>
            <person name="Lysoe E."/>
            <person name="Nellist C.F."/>
            <person name="Harrison R.J."/>
            <person name="Brurberg M.B."/>
        </authorList>
    </citation>
    <scope>NUCLEOTIDE SEQUENCE [LARGE SCALE GENOMIC DNA]</scope>
    <source>
        <strain evidence="2 3">10300</strain>
    </source>
</reference>
<keyword evidence="3" id="KW-1185">Reference proteome</keyword>
<name>A0A329SG11_9STRA</name>
<accession>A0A329SG11</accession>
<evidence type="ECO:0000313" key="1">
    <source>
        <dbReference type="EMBL" id="KAG2948436.1"/>
    </source>
</evidence>
<dbReference type="EMBL" id="MJFZ01000162">
    <property type="protein sequence ID" value="RAW35649.1"/>
    <property type="molecule type" value="Genomic_DNA"/>
</dbReference>